<proteinExistence type="predicted"/>
<reference evidence="1" key="1">
    <citation type="journal article" date="2021" name="Proc. Natl. Acad. Sci. U.S.A.">
        <title>A Catalog of Tens of Thousands of Viruses from Human Metagenomes Reveals Hidden Associations with Chronic Diseases.</title>
        <authorList>
            <person name="Tisza M.J."/>
            <person name="Buck C.B."/>
        </authorList>
    </citation>
    <scope>NUCLEOTIDE SEQUENCE</scope>
    <source>
        <strain evidence="1">CtNQV2</strain>
    </source>
</reference>
<accession>A0A8S5RYN8</accession>
<name>A0A8S5RYN8_9CAUD</name>
<evidence type="ECO:0000313" key="1">
    <source>
        <dbReference type="EMBL" id="DAF43884.1"/>
    </source>
</evidence>
<sequence length="152" mass="17107">MASTFKIIQVGKEELVTAYIDSSSSYLNGTWYECGIYELPIKAKTNSGNSPTFDWFQYIDIEILDNFNLLKFYYKNSGDSSYMLHINPNTENPESCYLDDSSSEHYPNGVISCIDPKPSGAAKVFEIILKSNDETKVIIDNSNNSFTYDVSG</sequence>
<dbReference type="EMBL" id="BK032510">
    <property type="protein sequence ID" value="DAF43884.1"/>
    <property type="molecule type" value="Genomic_DNA"/>
</dbReference>
<protein>
    <submittedName>
        <fullName evidence="1">Uncharacterized protein</fullName>
    </submittedName>
</protein>
<organism evidence="1">
    <name type="scientific">Myoviridae sp. ctNQV2</name>
    <dbReference type="NCBI Taxonomy" id="2827683"/>
    <lineage>
        <taxon>Viruses</taxon>
        <taxon>Duplodnaviria</taxon>
        <taxon>Heunggongvirae</taxon>
        <taxon>Uroviricota</taxon>
        <taxon>Caudoviricetes</taxon>
    </lineage>
</organism>